<comment type="similarity">
    <text evidence="5">Belongs to the YicC/YloC family.</text>
</comment>
<dbReference type="Proteomes" id="UP000182932">
    <property type="component" value="Unassembled WGS sequence"/>
</dbReference>
<sequence>MLQSMTGFAAGQGAKGDFSWTWEIRSVNAKGLDLRIRVPDWIDGLEAELRKQVSGALKRGNVTVNLRLSREDTAGAQRLNSQQLDQVLTALAEIEQQAITRHVSLAPSTAAEIIALRGMMEQDEEATDTAQLRSTLVEDFQSVLASFCDMRSGEGATLRSVLAAHLDEIETLVIAAQAAAEARRPKARETLRLALAAVLDGAAEVDEDRIAQELALLAVKSDITEEINRLHAHVKAARELVAAQSSVGRKLDFLMQEFNREANTLCSKSGDSALTSVGLDLKAVIDQMREQVQNVE</sequence>
<evidence type="ECO:0000313" key="9">
    <source>
        <dbReference type="Proteomes" id="UP000182932"/>
    </source>
</evidence>
<evidence type="ECO:0000256" key="4">
    <source>
        <dbReference type="ARBA" id="ARBA00022801"/>
    </source>
</evidence>
<evidence type="ECO:0000256" key="3">
    <source>
        <dbReference type="ARBA" id="ARBA00022759"/>
    </source>
</evidence>
<comment type="caution">
    <text evidence="8">The sequence shown here is derived from an EMBL/GenBank/DDBJ whole genome shotgun (WGS) entry which is preliminary data.</text>
</comment>
<evidence type="ECO:0000256" key="5">
    <source>
        <dbReference type="ARBA" id="ARBA00035648"/>
    </source>
</evidence>
<evidence type="ECO:0000259" key="6">
    <source>
        <dbReference type="Pfam" id="PF03755"/>
    </source>
</evidence>
<evidence type="ECO:0000256" key="2">
    <source>
        <dbReference type="ARBA" id="ARBA00022722"/>
    </source>
</evidence>
<dbReference type="Pfam" id="PF08340">
    <property type="entry name" value="YicC-like_C"/>
    <property type="match status" value="1"/>
</dbReference>
<dbReference type="Pfam" id="PF03755">
    <property type="entry name" value="YicC-like_N"/>
    <property type="match status" value="1"/>
</dbReference>
<dbReference type="RefSeq" id="WP_244526439.1">
    <property type="nucleotide sequence ID" value="NZ_FNYY01000003.1"/>
</dbReference>
<dbReference type="AlphaFoldDB" id="A0A975W8F7"/>
<feature type="domain" description="Endoribonuclease YicC-like N-terminal" evidence="6">
    <location>
        <begin position="2"/>
        <end position="159"/>
    </location>
</feature>
<accession>A0A975W8F7</accession>
<keyword evidence="2" id="KW-0540">Nuclease</keyword>
<proteinExistence type="inferred from homology"/>
<dbReference type="GO" id="GO:0016787">
    <property type="term" value="F:hydrolase activity"/>
    <property type="evidence" value="ECO:0007669"/>
    <property type="project" value="UniProtKB-KW"/>
</dbReference>
<feature type="domain" description="Endoribonuclease YicC-like C-terminal" evidence="7">
    <location>
        <begin position="179"/>
        <end position="296"/>
    </location>
</feature>
<dbReference type="GO" id="GO:0004521">
    <property type="term" value="F:RNA endonuclease activity"/>
    <property type="evidence" value="ECO:0007669"/>
    <property type="project" value="InterPro"/>
</dbReference>
<dbReference type="PANTHER" id="PTHR30636:SF3">
    <property type="entry name" value="UPF0701 PROTEIN YICC"/>
    <property type="match status" value="1"/>
</dbReference>
<organism evidence="8 9">
    <name type="scientific">Marinovum algicola</name>
    <dbReference type="NCBI Taxonomy" id="42444"/>
    <lineage>
        <taxon>Bacteria</taxon>
        <taxon>Pseudomonadati</taxon>
        <taxon>Pseudomonadota</taxon>
        <taxon>Alphaproteobacteria</taxon>
        <taxon>Rhodobacterales</taxon>
        <taxon>Roseobacteraceae</taxon>
        <taxon>Marinovum</taxon>
    </lineage>
</organism>
<reference evidence="8 9" key="1">
    <citation type="submission" date="2016-10" db="EMBL/GenBank/DDBJ databases">
        <authorList>
            <person name="Varghese N."/>
            <person name="Submissions S."/>
        </authorList>
    </citation>
    <scope>NUCLEOTIDE SEQUENCE [LARGE SCALE GENOMIC DNA]</scope>
    <source>
        <strain evidence="8 9">FF3</strain>
    </source>
</reference>
<dbReference type="GeneID" id="80817539"/>
<evidence type="ECO:0000259" key="7">
    <source>
        <dbReference type="Pfam" id="PF08340"/>
    </source>
</evidence>
<name>A0A975W8F7_9RHOB</name>
<evidence type="ECO:0000313" key="8">
    <source>
        <dbReference type="EMBL" id="SEJ08672.1"/>
    </source>
</evidence>
<dbReference type="PANTHER" id="PTHR30636">
    <property type="entry name" value="UPF0701 PROTEIN YICC"/>
    <property type="match status" value="1"/>
</dbReference>
<comment type="cofactor">
    <cofactor evidence="1">
        <name>a divalent metal cation</name>
        <dbReference type="ChEBI" id="CHEBI:60240"/>
    </cofactor>
</comment>
<dbReference type="InterPro" id="IPR005229">
    <property type="entry name" value="YicC/YloC-like"/>
</dbReference>
<gene>
    <name evidence="8" type="ORF">SAMN04487940_103180</name>
</gene>
<evidence type="ECO:0000256" key="1">
    <source>
        <dbReference type="ARBA" id="ARBA00001968"/>
    </source>
</evidence>
<dbReference type="InterPro" id="IPR013551">
    <property type="entry name" value="YicC-like_C"/>
</dbReference>
<protein>
    <submittedName>
        <fullName evidence="8">TIGR00255 family protein</fullName>
    </submittedName>
</protein>
<keyword evidence="4" id="KW-0378">Hydrolase</keyword>
<dbReference type="EMBL" id="FNYY01000003">
    <property type="protein sequence ID" value="SEJ08672.1"/>
    <property type="molecule type" value="Genomic_DNA"/>
</dbReference>
<keyword evidence="9" id="KW-1185">Reference proteome</keyword>
<keyword evidence="3" id="KW-0255">Endonuclease</keyword>
<dbReference type="InterPro" id="IPR013527">
    <property type="entry name" value="YicC-like_N"/>
</dbReference>
<dbReference type="NCBIfam" id="TIGR00255">
    <property type="entry name" value="YicC/YloC family endoribonuclease"/>
    <property type="match status" value="1"/>
</dbReference>